<dbReference type="CDD" id="cd00603">
    <property type="entry name" value="IPT_PCSR"/>
    <property type="match status" value="1"/>
</dbReference>
<name>A0A098YTB3_9BACT</name>
<dbReference type="RefSeq" id="WP_036927888.1">
    <property type="nucleotide sequence ID" value="NZ_JRPQ01000115.1"/>
</dbReference>
<dbReference type="AlphaFoldDB" id="A0A098YTB3"/>
<dbReference type="PANTHER" id="PTHR13833">
    <property type="match status" value="1"/>
</dbReference>
<dbReference type="InterPro" id="IPR011042">
    <property type="entry name" value="6-blade_b-propeller_TolB-like"/>
</dbReference>
<dbReference type="PANTHER" id="PTHR13833:SF71">
    <property type="entry name" value="NHL DOMAIN-CONTAINING PROTEIN"/>
    <property type="match status" value="1"/>
</dbReference>
<dbReference type="OrthoDB" id="791543at2"/>
<feature type="chain" id="PRO_5001942760" description="IPT/TIG domain-containing protein" evidence="2">
    <location>
        <begin position="19"/>
        <end position="486"/>
    </location>
</feature>
<dbReference type="PROSITE" id="PS51257">
    <property type="entry name" value="PROKAR_LIPOPROTEIN"/>
    <property type="match status" value="1"/>
</dbReference>
<evidence type="ECO:0000313" key="3">
    <source>
        <dbReference type="EMBL" id="KGI21878.1"/>
    </source>
</evidence>
<dbReference type="InterPro" id="IPR001258">
    <property type="entry name" value="NHL_repeat"/>
</dbReference>
<dbReference type="InterPro" id="IPR013783">
    <property type="entry name" value="Ig-like_fold"/>
</dbReference>
<keyword evidence="2" id="KW-0732">Signal</keyword>
<evidence type="ECO:0000313" key="4">
    <source>
        <dbReference type="Proteomes" id="UP000029723"/>
    </source>
</evidence>
<dbReference type="SUPFAM" id="SSF81296">
    <property type="entry name" value="E set domains"/>
    <property type="match status" value="1"/>
</dbReference>
<dbReference type="Gene3D" id="2.120.10.30">
    <property type="entry name" value="TolB, C-terminal domain"/>
    <property type="match status" value="1"/>
</dbReference>
<organism evidence="3 4">
    <name type="scientific">Hoylesella timonensis S9-PR14</name>
    <dbReference type="NCBI Taxonomy" id="1401062"/>
    <lineage>
        <taxon>Bacteria</taxon>
        <taxon>Pseudomonadati</taxon>
        <taxon>Bacteroidota</taxon>
        <taxon>Bacteroidia</taxon>
        <taxon>Bacteroidales</taxon>
        <taxon>Prevotellaceae</taxon>
        <taxon>Hoylesella</taxon>
    </lineage>
</organism>
<dbReference type="Pfam" id="PF01436">
    <property type="entry name" value="NHL"/>
    <property type="match status" value="1"/>
</dbReference>
<dbReference type="SUPFAM" id="SSF101898">
    <property type="entry name" value="NHL repeat"/>
    <property type="match status" value="1"/>
</dbReference>
<gene>
    <name evidence="3" type="ORF">HMPREF9304_07815</name>
</gene>
<evidence type="ECO:0000256" key="1">
    <source>
        <dbReference type="ARBA" id="ARBA00022737"/>
    </source>
</evidence>
<feature type="signal peptide" evidence="2">
    <location>
        <begin position="1"/>
        <end position="18"/>
    </location>
</feature>
<sequence>MKKNKILMVGVLACAIFAACSDKDTSTAGAAFDPSKPIVVDDFYPDSGGVATSMIISGSNFGTDTAGLRVMYVDEDGIEHRGGLVSSNGEKIYCTVPKGLTYKRNIAIKVMRGEGEKAISGEAPNKFIYRTQTAVTTVIGQPNSENQATVPGTLTSTTLSAPAYICLDNEDNIFICERTHHTGRADGCQARNSKNENKDGNVLIASLKRNNVRFLGEDCGMVNAPAFSNESGMEAMYAPLDGGMDFYRYQKATNFAQQKLRVIKSEDTKTLDEHNWKFCFVVNKTDHNLYTVMHQGQLVKINPKTRKATILLKKIGIHGASSNGSDSYFAFSPVMPNRLFICQTDNNEIWYVDIDQLEGKDPNEYHGEKYAGRACWEGTSAGSGWEDGLLKNAKFKYPRQICFTADGKMYIADSMNSCIRCIDTNQPDNKATVTTVIGLPGSAGFKEGGPDVAQFRYPRGVAVNADGSIVYVADTGNRCIRKLTIE</sequence>
<accession>A0A098YTB3</accession>
<dbReference type="EMBL" id="JRPQ01000115">
    <property type="protein sequence ID" value="KGI21878.1"/>
    <property type="molecule type" value="Genomic_DNA"/>
</dbReference>
<dbReference type="Gene3D" id="2.60.40.10">
    <property type="entry name" value="Immunoglobulins"/>
    <property type="match status" value="1"/>
</dbReference>
<proteinExistence type="predicted"/>
<evidence type="ECO:0000256" key="2">
    <source>
        <dbReference type="SAM" id="SignalP"/>
    </source>
</evidence>
<dbReference type="Proteomes" id="UP000029723">
    <property type="component" value="Unassembled WGS sequence"/>
</dbReference>
<reference evidence="3 4" key="1">
    <citation type="submission" date="2014-07" db="EMBL/GenBank/DDBJ databases">
        <authorList>
            <person name="McCorrison J."/>
            <person name="Sanka R."/>
            <person name="Torralba M."/>
            <person name="Gillis M."/>
            <person name="Haft D.H."/>
            <person name="Methe B."/>
            <person name="Sutton G."/>
            <person name="Nelson K.E."/>
        </authorList>
    </citation>
    <scope>NUCLEOTIDE SEQUENCE [LARGE SCALE GENOMIC DNA]</scope>
    <source>
        <strain evidence="3 4">S9-PR14</strain>
    </source>
</reference>
<comment type="caution">
    <text evidence="3">The sequence shown here is derived from an EMBL/GenBank/DDBJ whole genome shotgun (WGS) entry which is preliminary data.</text>
</comment>
<keyword evidence="1" id="KW-0677">Repeat</keyword>
<protein>
    <recommendedName>
        <fullName evidence="5">IPT/TIG domain-containing protein</fullName>
    </recommendedName>
</protein>
<evidence type="ECO:0008006" key="5">
    <source>
        <dbReference type="Google" id="ProtNLM"/>
    </source>
</evidence>
<dbReference type="InterPro" id="IPR014756">
    <property type="entry name" value="Ig_E-set"/>
</dbReference>